<gene>
    <name evidence="3" type="ORF">MUO15_21300</name>
</gene>
<proteinExistence type="predicted"/>
<keyword evidence="1" id="KW-0175">Coiled coil</keyword>
<evidence type="ECO:0000313" key="3">
    <source>
        <dbReference type="EMBL" id="UOR14095.1"/>
    </source>
</evidence>
<organism evidence="3 4">
    <name type="scientific">Halobacillus amylolyticus</name>
    <dbReference type="NCBI Taxonomy" id="2932259"/>
    <lineage>
        <taxon>Bacteria</taxon>
        <taxon>Bacillati</taxon>
        <taxon>Bacillota</taxon>
        <taxon>Bacilli</taxon>
        <taxon>Bacillales</taxon>
        <taxon>Bacillaceae</taxon>
        <taxon>Halobacillus</taxon>
    </lineage>
</organism>
<keyword evidence="3" id="KW-0614">Plasmid</keyword>
<evidence type="ECO:0000256" key="1">
    <source>
        <dbReference type="SAM" id="Coils"/>
    </source>
</evidence>
<feature type="region of interest" description="Disordered" evidence="2">
    <location>
        <begin position="23"/>
        <end position="60"/>
    </location>
</feature>
<accession>A0ABY4HGP1</accession>
<dbReference type="RefSeq" id="WP_245036191.1">
    <property type="nucleotide sequence ID" value="NZ_CP095076.1"/>
</dbReference>
<feature type="coiled-coil region" evidence="1">
    <location>
        <begin position="68"/>
        <end position="128"/>
    </location>
</feature>
<sequence>MDAKDHVNQQLYEILEELFDKARNMSPSRHSKPEMSLDQNHDSGKRISSIDKDTPTKNQKANLSNLSFKELSTAKEKLNDLKNELNQNPRKYKTELAKINGAENKITNAMEKRKNKDLNKAIDVLKKNPRRYVLKVVETKNKLDTLRIHLEKNPRRHKSALDKVNKLESKLNQKIDKMKTQQIRKAIYVIQRNPQKYGQELKKFQDIEKKLNNKSDLEKKHEKDTGKDHEKSKEKSMELTM</sequence>
<feature type="compositionally biased region" description="Basic and acidic residues" evidence="2">
    <location>
        <begin position="31"/>
        <end position="55"/>
    </location>
</feature>
<dbReference type="EMBL" id="CP095076">
    <property type="protein sequence ID" value="UOR14095.1"/>
    <property type="molecule type" value="Genomic_DNA"/>
</dbReference>
<geneLocation type="plasmid" evidence="3 4">
    <name>unnamed1</name>
</geneLocation>
<evidence type="ECO:0000313" key="4">
    <source>
        <dbReference type="Proteomes" id="UP000830326"/>
    </source>
</evidence>
<feature type="coiled-coil region" evidence="1">
    <location>
        <begin position="157"/>
        <end position="184"/>
    </location>
</feature>
<name>A0ABY4HGP1_9BACI</name>
<evidence type="ECO:0000256" key="2">
    <source>
        <dbReference type="SAM" id="MobiDB-lite"/>
    </source>
</evidence>
<reference evidence="3" key="1">
    <citation type="submission" date="2022-04" db="EMBL/GenBank/DDBJ databases">
        <title>Halobacillus sp. isolated from saltern.</title>
        <authorList>
            <person name="Won M."/>
            <person name="Lee C.-M."/>
            <person name="Woen H.-Y."/>
            <person name="Kwon S.-W."/>
        </authorList>
    </citation>
    <scope>NUCLEOTIDE SEQUENCE</scope>
    <source>
        <strain evidence="3">SSHM10-5</strain>
        <plasmid evidence="3">unnamed1</plasmid>
    </source>
</reference>
<keyword evidence="4" id="KW-1185">Reference proteome</keyword>
<protein>
    <submittedName>
        <fullName evidence="3">Uncharacterized protein</fullName>
    </submittedName>
</protein>
<dbReference type="Proteomes" id="UP000830326">
    <property type="component" value="Plasmid unnamed1"/>
</dbReference>
<feature type="region of interest" description="Disordered" evidence="2">
    <location>
        <begin position="210"/>
        <end position="241"/>
    </location>
</feature>